<dbReference type="PANTHER" id="PTHR35910">
    <property type="entry name" value="2EXR DOMAIN-CONTAINING PROTEIN"/>
    <property type="match status" value="1"/>
</dbReference>
<dbReference type="EMBL" id="JAQQWE010000006">
    <property type="protein sequence ID" value="KAK7947840.1"/>
    <property type="molecule type" value="Genomic_DNA"/>
</dbReference>
<feature type="domain" description="2EXR" evidence="1">
    <location>
        <begin position="22"/>
        <end position="140"/>
    </location>
</feature>
<dbReference type="GeneID" id="92078010"/>
<dbReference type="Pfam" id="PF20150">
    <property type="entry name" value="2EXR"/>
    <property type="match status" value="1"/>
</dbReference>
<organism evidence="2 3">
    <name type="scientific">Apiospora aurea</name>
    <dbReference type="NCBI Taxonomy" id="335848"/>
    <lineage>
        <taxon>Eukaryota</taxon>
        <taxon>Fungi</taxon>
        <taxon>Dikarya</taxon>
        <taxon>Ascomycota</taxon>
        <taxon>Pezizomycotina</taxon>
        <taxon>Sordariomycetes</taxon>
        <taxon>Xylariomycetidae</taxon>
        <taxon>Amphisphaeriales</taxon>
        <taxon>Apiosporaceae</taxon>
        <taxon>Apiospora</taxon>
    </lineage>
</organism>
<reference evidence="2 3" key="1">
    <citation type="submission" date="2023-01" db="EMBL/GenBank/DDBJ databases">
        <title>Analysis of 21 Apiospora genomes using comparative genomics revels a genus with tremendous synthesis potential of carbohydrate active enzymes and secondary metabolites.</title>
        <authorList>
            <person name="Sorensen T."/>
        </authorList>
    </citation>
    <scope>NUCLEOTIDE SEQUENCE [LARGE SCALE GENOMIC DNA]</scope>
    <source>
        <strain evidence="2 3">CBS 24483</strain>
    </source>
</reference>
<accession>A0ABR1Q5Q0</accession>
<evidence type="ECO:0000313" key="3">
    <source>
        <dbReference type="Proteomes" id="UP001391051"/>
    </source>
</evidence>
<keyword evidence="3" id="KW-1185">Reference proteome</keyword>
<dbReference type="PANTHER" id="PTHR35910:SF1">
    <property type="entry name" value="2EXR DOMAIN-CONTAINING PROTEIN"/>
    <property type="match status" value="1"/>
</dbReference>
<evidence type="ECO:0000259" key="1">
    <source>
        <dbReference type="Pfam" id="PF20150"/>
    </source>
</evidence>
<gene>
    <name evidence="2" type="ORF">PG986_008726</name>
</gene>
<sequence>MDPEGGIAESAGQDNATQAALFDPFTRLPPELRRHIWDLALPRRIIPILEKLWDKRPAGVIYDDDMRVWPRWPTYATYVFERHHRPPAVAHACREARDVAGLGRVVSADNSKSIPANERERYPIGNSIEHTWFDPERDTLLVEIDFPNATYPRTAIETHAVGVIKDLASCVRHVILSDSGSGDPHCFIEGLFNPRLFPCLRTIGVCTRELRVDLRESYFFLRTVFGILQEDHESIVIDLSEEQTADAREIDQLQRKLREISPGGEIDDFCEWLTALKERHQPLHPGVIFRSHVKRLRKGFLGQCIMWTPLDGLREWDAEQYPEDEDRPGYCVLYHPEDMEYTLDTDCYISCSFVPPPGWVEYAASLCPKIYNVASVTWV</sequence>
<name>A0ABR1Q5Q0_9PEZI</name>
<comment type="caution">
    <text evidence="2">The sequence shown here is derived from an EMBL/GenBank/DDBJ whole genome shotgun (WGS) entry which is preliminary data.</text>
</comment>
<proteinExistence type="predicted"/>
<dbReference type="RefSeq" id="XP_066697346.1">
    <property type="nucleotide sequence ID" value="XM_066844948.1"/>
</dbReference>
<protein>
    <recommendedName>
        <fullName evidence="1">2EXR domain-containing protein</fullName>
    </recommendedName>
</protein>
<dbReference type="InterPro" id="IPR045518">
    <property type="entry name" value="2EXR"/>
</dbReference>
<dbReference type="Proteomes" id="UP001391051">
    <property type="component" value="Unassembled WGS sequence"/>
</dbReference>
<evidence type="ECO:0000313" key="2">
    <source>
        <dbReference type="EMBL" id="KAK7947840.1"/>
    </source>
</evidence>